<evidence type="ECO:0000313" key="4">
    <source>
        <dbReference type="Proteomes" id="UP000800981"/>
    </source>
</evidence>
<dbReference type="EMBL" id="JAANNP010000006">
    <property type="protein sequence ID" value="NHC14475.1"/>
    <property type="molecule type" value="Genomic_DNA"/>
</dbReference>
<evidence type="ECO:0000256" key="1">
    <source>
        <dbReference type="SAM" id="MobiDB-lite"/>
    </source>
</evidence>
<gene>
    <name evidence="3" type="ORF">G9H71_11865</name>
</gene>
<feature type="compositionally biased region" description="Pro residues" evidence="1">
    <location>
        <begin position="51"/>
        <end position="70"/>
    </location>
</feature>
<organism evidence="3 4">
    <name type="scientific">Motilibacter deserti</name>
    <dbReference type="NCBI Taxonomy" id="2714956"/>
    <lineage>
        <taxon>Bacteria</taxon>
        <taxon>Bacillati</taxon>
        <taxon>Actinomycetota</taxon>
        <taxon>Actinomycetes</taxon>
        <taxon>Motilibacterales</taxon>
        <taxon>Motilibacteraceae</taxon>
        <taxon>Motilibacter</taxon>
    </lineage>
</organism>
<keyword evidence="2" id="KW-0812">Transmembrane</keyword>
<evidence type="ECO:0000256" key="2">
    <source>
        <dbReference type="SAM" id="Phobius"/>
    </source>
</evidence>
<keyword evidence="2" id="KW-1133">Transmembrane helix</keyword>
<keyword evidence="2" id="KW-0472">Membrane</keyword>
<protein>
    <submittedName>
        <fullName evidence="3">Uncharacterized protein</fullName>
    </submittedName>
</protein>
<feature type="region of interest" description="Disordered" evidence="1">
    <location>
        <begin position="39"/>
        <end position="70"/>
    </location>
</feature>
<dbReference type="Proteomes" id="UP000800981">
    <property type="component" value="Unassembled WGS sequence"/>
</dbReference>
<proteinExistence type="predicted"/>
<keyword evidence="4" id="KW-1185">Reference proteome</keyword>
<sequence length="70" mass="7489">MDESKITPGLTGFLLFVLLGVALWLLIRSMNRHLRRVTFEEKSPGATSAEPAPPARGPGPQGPGRPAPRA</sequence>
<feature type="transmembrane region" description="Helical" evidence="2">
    <location>
        <begin position="6"/>
        <end position="27"/>
    </location>
</feature>
<name>A0ABX0GXQ2_9ACTN</name>
<accession>A0ABX0GXQ2</accession>
<evidence type="ECO:0000313" key="3">
    <source>
        <dbReference type="EMBL" id="NHC14475.1"/>
    </source>
</evidence>
<comment type="caution">
    <text evidence="3">The sequence shown here is derived from an EMBL/GenBank/DDBJ whole genome shotgun (WGS) entry which is preliminary data.</text>
</comment>
<reference evidence="3 4" key="1">
    <citation type="submission" date="2020-03" db="EMBL/GenBank/DDBJ databases">
        <title>Two novel Motilibacter sp.</title>
        <authorList>
            <person name="Liu S."/>
        </authorList>
    </citation>
    <scope>NUCLEOTIDE SEQUENCE [LARGE SCALE GENOMIC DNA]</scope>
    <source>
        <strain evidence="3 4">E257</strain>
    </source>
</reference>